<reference evidence="4 5" key="1">
    <citation type="submission" date="2021-03" db="EMBL/GenBank/DDBJ databases">
        <title>Genomic Encyclopedia of Type Strains, Phase IV (KMG-IV): sequencing the most valuable type-strain genomes for metagenomic binning, comparative biology and taxonomic classification.</title>
        <authorList>
            <person name="Goeker M."/>
        </authorList>
    </citation>
    <scope>NUCLEOTIDE SEQUENCE [LARGE SCALE GENOMIC DNA]</scope>
    <source>
        <strain evidence="4 5">DSM 27138</strain>
    </source>
</reference>
<dbReference type="SUPFAM" id="SSF52540">
    <property type="entry name" value="P-loop containing nucleoside triphosphate hydrolases"/>
    <property type="match status" value="1"/>
</dbReference>
<evidence type="ECO:0000259" key="3">
    <source>
        <dbReference type="Pfam" id="PF13476"/>
    </source>
</evidence>
<keyword evidence="1" id="KW-0175">Coiled coil</keyword>
<evidence type="ECO:0000256" key="2">
    <source>
        <dbReference type="SAM" id="MobiDB-lite"/>
    </source>
</evidence>
<feature type="region of interest" description="Disordered" evidence="2">
    <location>
        <begin position="881"/>
        <end position="903"/>
    </location>
</feature>
<comment type="caution">
    <text evidence="4">The sequence shown here is derived from an EMBL/GenBank/DDBJ whole genome shotgun (WGS) entry which is preliminary data.</text>
</comment>
<keyword evidence="4" id="KW-0378">Hydrolase</keyword>
<dbReference type="GO" id="GO:0004527">
    <property type="term" value="F:exonuclease activity"/>
    <property type="evidence" value="ECO:0007669"/>
    <property type="project" value="UniProtKB-KW"/>
</dbReference>
<dbReference type="Gene3D" id="3.40.50.300">
    <property type="entry name" value="P-loop containing nucleotide triphosphate hydrolases"/>
    <property type="match status" value="2"/>
</dbReference>
<feature type="coiled-coil region" evidence="1">
    <location>
        <begin position="491"/>
        <end position="528"/>
    </location>
</feature>
<keyword evidence="4" id="KW-0269">Exonuclease</keyword>
<feature type="coiled-coil region" evidence="1">
    <location>
        <begin position="1072"/>
        <end position="1154"/>
    </location>
</feature>
<dbReference type="PANTHER" id="PTHR41259:SF1">
    <property type="entry name" value="DOUBLE-STRAND BREAK REPAIR RAD50 ATPASE, PUTATIVE-RELATED"/>
    <property type="match status" value="1"/>
</dbReference>
<dbReference type="EMBL" id="JAGGLG010000016">
    <property type="protein sequence ID" value="MBP2018692.1"/>
    <property type="molecule type" value="Genomic_DNA"/>
</dbReference>
<gene>
    <name evidence="4" type="ORF">J2Z79_002107</name>
</gene>
<dbReference type="InterPro" id="IPR027417">
    <property type="entry name" value="P-loop_NTPase"/>
</dbReference>
<sequence length="1275" mass="139663">MAGVVWHSVSLTGFGPYGEKTTCTFPADLGVLVAPNETGKSTLVAGLMATLYGLPTGGSAADFGQKRYRHLGRAPAFEGEVEFTAADGLRYRVRRDFDSHEVIVTRHGPAGRERIHQGVHNPGARRGNQEYEALIARLVGLPSRELLAATFCVTQPLPEMGQVDQKVHELLAGAGGGRPQQALEWLSAQLRNRTRAVSRYGFPRDLRNDRELEELQAQIRALTAAIEQAREAVDGYHEAAGQLQEAEAALDEARRKAAQLRQVLDALQEWQRLAERRAATLRQWQALRRALDRARQAEQRLRELRAQLEQEWPELAGLPPETGDRLQELIQLEAAAAQRREELKDLKQRLTETTQQAEAAGERLRAEFGDVAGRAELPRDAAELRERLAELERLEGELDRLAREEARLASLLAEGPDWGRLGHPAGAALRRVQALAGEALRQWARCQELAREVERLGDESERYAIFAGQPADVLELVRNCHVLEADARRRAEVAATRADGLDRELRRLDEEEARLRQEYAAVTDLDEATLRRAEEKVSLLARQQQVEAELSGVRQAVALVRARSRRIGAAAGAVLGTVLGWSLGALVGWLSGAGMGSLSGADGGALSGSVAGGVAGPVLPGSLPLTAAVALAVLGALLGWVLAGRGAGGPGAERLRQLERQARELAAQLAALDLGPLAAEPPLRLTLIAQQWQEWRRRSSELAERRRAVSDTFDADGLREACRKAEAELQALAERLRPFTERFGDPAAALAEWQRLTDERNRIRDELDKLCRETWGVSPPHAPGLPVTELPPRWAELADLAELAAAWRGPAAGRVTGAGPDDAPAGGVTGGVSGPPGLAGADRVAAPARLADLIGWIACLTEDWWSQVAAAAEARAATQSRLDEVAASRRRLTQPGPDGTTPEERLRRAVALLRERVAPFDEHADPAALQQRVAAAASLKEEADSHRAAAQTLESQVREAEERLQAAEGRVAALRSALAPALEPVGGDPEAALARWQAMAEAKQQVRDQERERETLLTTAEVPSVEALERKVGAAELEWGRVSDALEDLIRQHPGLPALDEADDPLVVQERIQALRDDLRTTQARLEQLEEERRALRDRLQDLGRESINLAEAEMQLAELRRREQALVREIRALAIAYRELEEAQRVYQETYRERLEAAATEYWAGLTGRSGRRVRLSEDFAVSVVEPDGSVLAPAQLSKGAQDQLYLALRLAVGDLIAEEVRLPFVFDDPFLNCDDERLEHIRAALDGLARERQVLLLSHRAGFEAWGAPAELR</sequence>
<dbReference type="RefSeq" id="WP_209466819.1">
    <property type="nucleotide sequence ID" value="NZ_JAGGLG010000016.1"/>
</dbReference>
<evidence type="ECO:0000313" key="4">
    <source>
        <dbReference type="EMBL" id="MBP2018692.1"/>
    </source>
</evidence>
<feature type="coiled-coil region" evidence="1">
    <location>
        <begin position="936"/>
        <end position="1019"/>
    </location>
</feature>
<organism evidence="4 5">
    <name type="scientific">Symbiobacterium terraclitae</name>
    <dbReference type="NCBI Taxonomy" id="557451"/>
    <lineage>
        <taxon>Bacteria</taxon>
        <taxon>Bacillati</taxon>
        <taxon>Bacillota</taxon>
        <taxon>Clostridia</taxon>
        <taxon>Eubacteriales</taxon>
        <taxon>Symbiobacteriaceae</taxon>
        <taxon>Symbiobacterium</taxon>
    </lineage>
</organism>
<accession>A0ABS4JT26</accession>
<feature type="coiled-coil region" evidence="1">
    <location>
        <begin position="715"/>
        <end position="773"/>
    </location>
</feature>
<name>A0ABS4JT26_9FIRM</name>
<dbReference type="PANTHER" id="PTHR41259">
    <property type="entry name" value="DOUBLE-STRAND BREAK REPAIR RAD50 ATPASE, PUTATIVE-RELATED"/>
    <property type="match status" value="1"/>
</dbReference>
<keyword evidence="4" id="KW-0540">Nuclease</keyword>
<dbReference type="Proteomes" id="UP001519289">
    <property type="component" value="Unassembled WGS sequence"/>
</dbReference>
<evidence type="ECO:0000313" key="5">
    <source>
        <dbReference type="Proteomes" id="UP001519289"/>
    </source>
</evidence>
<keyword evidence="5" id="KW-1185">Reference proteome</keyword>
<evidence type="ECO:0000256" key="1">
    <source>
        <dbReference type="SAM" id="Coils"/>
    </source>
</evidence>
<dbReference type="InterPro" id="IPR038729">
    <property type="entry name" value="Rad50/SbcC_AAA"/>
</dbReference>
<feature type="domain" description="Rad50/SbcC-type AAA" evidence="3">
    <location>
        <begin position="8"/>
        <end position="357"/>
    </location>
</feature>
<dbReference type="Pfam" id="PF13476">
    <property type="entry name" value="AAA_23"/>
    <property type="match status" value="1"/>
</dbReference>
<feature type="coiled-coil region" evidence="1">
    <location>
        <begin position="212"/>
        <end position="414"/>
    </location>
</feature>
<protein>
    <submittedName>
        <fullName evidence="4">DNA repair exonuclease SbcCD ATPase subunit</fullName>
    </submittedName>
</protein>
<proteinExistence type="predicted"/>